<organism evidence="2 3">
    <name type="scientific">Boudabousia marimammalium</name>
    <dbReference type="NCBI Taxonomy" id="156892"/>
    <lineage>
        <taxon>Bacteria</taxon>
        <taxon>Bacillati</taxon>
        <taxon>Actinomycetota</taxon>
        <taxon>Actinomycetes</taxon>
        <taxon>Actinomycetales</taxon>
        <taxon>Actinomycetaceae</taxon>
        <taxon>Boudabousia</taxon>
    </lineage>
</organism>
<evidence type="ECO:0000313" key="2">
    <source>
        <dbReference type="EMBL" id="OKL50178.1"/>
    </source>
</evidence>
<sequence>MPKRPVIVFYGDSIVSGYARAGAPDYRWSTLVSARLGAQERNFSQDGMGFLAQRETTAGRDNSFLDEVRDTSADLIVTCLGVNDIPLMRERDAEVAQAIGLDFSRLKAAHPHTPVLVTMFYPIPELSERSGRLRMYLEQAAAEHGFYFSDALIGPLQGLPSNFSNDGIHPSMRGHAELALAIEDTIARLLDV</sequence>
<evidence type="ECO:0000313" key="3">
    <source>
        <dbReference type="Proteomes" id="UP000186465"/>
    </source>
</evidence>
<accession>A0A1Q5PRE6</accession>
<dbReference type="AlphaFoldDB" id="A0A1Q5PRE6"/>
<dbReference type="RefSeq" id="WP_075361004.1">
    <property type="nucleotide sequence ID" value="NZ_MPDM01000002.1"/>
</dbReference>
<evidence type="ECO:0000259" key="1">
    <source>
        <dbReference type="Pfam" id="PF13472"/>
    </source>
</evidence>
<gene>
    <name evidence="2" type="ORF">BM477_01930</name>
</gene>
<dbReference type="PANTHER" id="PTHR43784">
    <property type="entry name" value="GDSL-LIKE LIPASE/ACYLHYDROLASE, PUTATIVE (AFU_ORTHOLOGUE AFUA_2G00820)-RELATED"/>
    <property type="match status" value="1"/>
</dbReference>
<dbReference type="SUPFAM" id="SSF52266">
    <property type="entry name" value="SGNH hydrolase"/>
    <property type="match status" value="1"/>
</dbReference>
<protein>
    <recommendedName>
        <fullName evidence="1">SGNH hydrolase-type esterase domain-containing protein</fullName>
    </recommendedName>
</protein>
<feature type="domain" description="SGNH hydrolase-type esterase" evidence="1">
    <location>
        <begin position="9"/>
        <end position="176"/>
    </location>
</feature>
<dbReference type="OrthoDB" id="3288625at2"/>
<keyword evidence="3" id="KW-1185">Reference proteome</keyword>
<dbReference type="InterPro" id="IPR036514">
    <property type="entry name" value="SGNH_hydro_sf"/>
</dbReference>
<comment type="caution">
    <text evidence="2">The sequence shown here is derived from an EMBL/GenBank/DDBJ whole genome shotgun (WGS) entry which is preliminary data.</text>
</comment>
<reference evidence="3" key="1">
    <citation type="submission" date="2016-11" db="EMBL/GenBank/DDBJ databases">
        <title>Actinomyces gypaetusis sp. nov. isolated from Gypaetus barbatus in Qinghai Tibet Plateau China.</title>
        <authorList>
            <person name="Meng X."/>
        </authorList>
    </citation>
    <scope>NUCLEOTIDE SEQUENCE [LARGE SCALE GENOMIC DNA]</scope>
    <source>
        <strain evidence="3">DSM 15383</strain>
    </source>
</reference>
<dbReference type="Pfam" id="PF13472">
    <property type="entry name" value="Lipase_GDSL_2"/>
    <property type="match status" value="1"/>
</dbReference>
<dbReference type="Gene3D" id="3.40.50.1110">
    <property type="entry name" value="SGNH hydrolase"/>
    <property type="match status" value="1"/>
</dbReference>
<dbReference type="InterPro" id="IPR053140">
    <property type="entry name" value="GDSL_Rv0518-like"/>
</dbReference>
<dbReference type="PANTHER" id="PTHR43784:SF2">
    <property type="entry name" value="GDSL-LIKE LIPASE_ACYLHYDROLASE, PUTATIVE (AFU_ORTHOLOGUE AFUA_2G00820)-RELATED"/>
    <property type="match status" value="1"/>
</dbReference>
<name>A0A1Q5PRE6_9ACTO</name>
<dbReference type="EMBL" id="MPDM01000002">
    <property type="protein sequence ID" value="OKL50178.1"/>
    <property type="molecule type" value="Genomic_DNA"/>
</dbReference>
<dbReference type="Proteomes" id="UP000186465">
    <property type="component" value="Unassembled WGS sequence"/>
</dbReference>
<dbReference type="InterPro" id="IPR013830">
    <property type="entry name" value="SGNH_hydro"/>
</dbReference>
<dbReference type="CDD" id="cd00229">
    <property type="entry name" value="SGNH_hydrolase"/>
    <property type="match status" value="1"/>
</dbReference>
<dbReference type="STRING" id="156892.BM477_01930"/>
<proteinExistence type="predicted"/>